<organism evidence="2 3">
    <name type="scientific">Streptomyces hiroshimensis</name>
    <dbReference type="NCBI Taxonomy" id="66424"/>
    <lineage>
        <taxon>Bacteria</taxon>
        <taxon>Bacillati</taxon>
        <taxon>Actinomycetota</taxon>
        <taxon>Actinomycetes</taxon>
        <taxon>Kitasatosporales</taxon>
        <taxon>Streptomycetaceae</taxon>
        <taxon>Streptomyces</taxon>
    </lineage>
</organism>
<proteinExistence type="predicted"/>
<feature type="region of interest" description="Disordered" evidence="1">
    <location>
        <begin position="130"/>
        <end position="152"/>
    </location>
</feature>
<dbReference type="Proteomes" id="UP000659223">
    <property type="component" value="Unassembled WGS sequence"/>
</dbReference>
<gene>
    <name evidence="2" type="ORF">GCM10010324_63310</name>
</gene>
<dbReference type="EMBL" id="BMUT01000019">
    <property type="protein sequence ID" value="GGY07780.1"/>
    <property type="molecule type" value="Genomic_DNA"/>
</dbReference>
<evidence type="ECO:0000256" key="1">
    <source>
        <dbReference type="SAM" id="MobiDB-lite"/>
    </source>
</evidence>
<dbReference type="RefSeq" id="WP_190025200.1">
    <property type="nucleotide sequence ID" value="NZ_BMUT01000019.1"/>
</dbReference>
<sequence>MENRLQIFLSEEGAEGAEAEHIEKLTGHLRRELLRLDVDDVTSLPAGAQAPPGARAVDPAQVGALLVNLGASAGALQQVVGMIQAWWGRCRESRPSLRLTFDDDVLEISEATPEQVSEAFDLFVRRHSPRAEAGASPGWAPPGGPPPGEVPP</sequence>
<name>A0ABQ2Z9G3_9ACTN</name>
<reference evidence="3" key="1">
    <citation type="journal article" date="2019" name="Int. J. Syst. Evol. Microbiol.">
        <title>The Global Catalogue of Microorganisms (GCM) 10K type strain sequencing project: providing services to taxonomists for standard genome sequencing and annotation.</title>
        <authorList>
            <consortium name="The Broad Institute Genomics Platform"/>
            <consortium name="The Broad Institute Genome Sequencing Center for Infectious Disease"/>
            <person name="Wu L."/>
            <person name="Ma J."/>
        </authorList>
    </citation>
    <scope>NUCLEOTIDE SEQUENCE [LARGE SCALE GENOMIC DNA]</scope>
    <source>
        <strain evidence="3">JCM 4586</strain>
    </source>
</reference>
<keyword evidence="3" id="KW-1185">Reference proteome</keyword>
<protein>
    <submittedName>
        <fullName evidence="2">Uncharacterized protein</fullName>
    </submittedName>
</protein>
<evidence type="ECO:0000313" key="2">
    <source>
        <dbReference type="EMBL" id="GGY07780.1"/>
    </source>
</evidence>
<accession>A0ABQ2Z9G3</accession>
<evidence type="ECO:0000313" key="3">
    <source>
        <dbReference type="Proteomes" id="UP000659223"/>
    </source>
</evidence>
<feature type="compositionally biased region" description="Pro residues" evidence="1">
    <location>
        <begin position="139"/>
        <end position="152"/>
    </location>
</feature>
<comment type="caution">
    <text evidence="2">The sequence shown here is derived from an EMBL/GenBank/DDBJ whole genome shotgun (WGS) entry which is preliminary data.</text>
</comment>